<sequence>MNASLPPRLRTTSKTSREFLPLRHQTLNRAHPRPANPKRQRPNWFSPYHLEKSSLSLCKAFGKHSGNPLWILANRLSRVKRTLALSRALNETGVSAESFEKWKDIVHQPSLSATWHVLTARGLMASPQEIRLPTILPTQITSNTFSVIEHGESVLSRKPIPPWFLIHILCTKVTSLEDAKLVVPFVLPSVPNLPDEFRAPILIMSANMISSWNLVPHVGNIISTLFQLPELVLDGALHFNLLLQTLARFPSSDQITKYIVQVIQTMNERQFRLDKDSYRRLLNSPSLTIELAKTLRERMVREGFRPSEKHLELFLRFFALRGYSATAAGFLRAIRDERSMLPGIAPLDPNPSSHDTSSRTRFDITYSKSLITNPTAAKEYLYRDPRWNASSQFSTRLLMLRDRQVRRPGTGSAKTAFAGSRSSPDLLKEEDELAATLNMHVKDVRIRTEVLVKAFRTAQQKFPPSRRLYAMIVKALLQRNKPVEANGIWDEFRKSGLPMDALMLRLGIQGRVAARKSAEALWFMQRYTRSPGRGREGSVHDRGKIKLEAYFFNAFMKSLFHVGRPDIVWALWDSMTSIFGVPPNDMTLTFVLRSAQSMRHHSRTSIRMALWGELTPETAVTRGQEPTAEEAHKNLMERLSDDGRGISDDWRGVPMWRRATSIFRRIILENWPQLAAWDDYARMGRVEVLTDKLQDWMSPGTRESRAPLHAGPMEGNAIHGSGTPRWQIIPSDRSFCEYIRLLTIHGVAKDIPRTLNWMRALGVTPGRKTLAMSIVAFTELDYGSRVMEDWRAEYERTRFLDWIEKWVGKESVPSERDLFHMRRLLYDEAHS</sequence>
<feature type="region of interest" description="Disordered" evidence="1">
    <location>
        <begin position="1"/>
        <end position="44"/>
    </location>
</feature>
<accession>A0A164Q6X6</accession>
<gene>
    <name evidence="2" type="ORF">SISNIDRAFT_527329</name>
</gene>
<reference evidence="2 3" key="1">
    <citation type="journal article" date="2016" name="Mol. Biol. Evol.">
        <title>Comparative Genomics of Early-Diverging Mushroom-Forming Fungi Provides Insights into the Origins of Lignocellulose Decay Capabilities.</title>
        <authorList>
            <person name="Nagy L.G."/>
            <person name="Riley R."/>
            <person name="Tritt A."/>
            <person name="Adam C."/>
            <person name="Daum C."/>
            <person name="Floudas D."/>
            <person name="Sun H."/>
            <person name="Yadav J.S."/>
            <person name="Pangilinan J."/>
            <person name="Larsson K.H."/>
            <person name="Matsuura K."/>
            <person name="Barry K."/>
            <person name="Labutti K."/>
            <person name="Kuo R."/>
            <person name="Ohm R.A."/>
            <person name="Bhattacharya S.S."/>
            <person name="Shirouzu T."/>
            <person name="Yoshinaga Y."/>
            <person name="Martin F.M."/>
            <person name="Grigoriev I.V."/>
            <person name="Hibbett D.S."/>
        </authorList>
    </citation>
    <scope>NUCLEOTIDE SEQUENCE [LARGE SCALE GENOMIC DNA]</scope>
    <source>
        <strain evidence="2 3">HHB9708</strain>
    </source>
</reference>
<name>A0A164Q6X6_9AGAM</name>
<dbReference type="EMBL" id="KV419428">
    <property type="protein sequence ID" value="KZS89386.1"/>
    <property type="molecule type" value="Genomic_DNA"/>
</dbReference>
<dbReference type="Proteomes" id="UP000076722">
    <property type="component" value="Unassembled WGS sequence"/>
</dbReference>
<dbReference type="Gene3D" id="1.25.40.10">
    <property type="entry name" value="Tetratricopeptide repeat domain"/>
    <property type="match status" value="1"/>
</dbReference>
<evidence type="ECO:0000313" key="2">
    <source>
        <dbReference type="EMBL" id="KZS89386.1"/>
    </source>
</evidence>
<dbReference type="InterPro" id="IPR050667">
    <property type="entry name" value="PPR-containing_protein"/>
</dbReference>
<protein>
    <submittedName>
        <fullName evidence="2">Uncharacterized protein</fullName>
    </submittedName>
</protein>
<keyword evidence="3" id="KW-1185">Reference proteome</keyword>
<evidence type="ECO:0000313" key="3">
    <source>
        <dbReference type="Proteomes" id="UP000076722"/>
    </source>
</evidence>
<dbReference type="PANTHER" id="PTHR47939">
    <property type="entry name" value="MEMBRANE-ASSOCIATED SALT-INDUCIBLE PROTEIN-LIKE"/>
    <property type="match status" value="1"/>
</dbReference>
<dbReference type="PANTHER" id="PTHR47939:SF5">
    <property type="entry name" value="PENTACOTRIPEPTIDE-REPEAT REGION OF PRORP DOMAIN-CONTAINING PROTEIN"/>
    <property type="match status" value="1"/>
</dbReference>
<dbReference type="AlphaFoldDB" id="A0A164Q6X6"/>
<evidence type="ECO:0000256" key="1">
    <source>
        <dbReference type="SAM" id="MobiDB-lite"/>
    </source>
</evidence>
<dbReference type="InterPro" id="IPR011990">
    <property type="entry name" value="TPR-like_helical_dom_sf"/>
</dbReference>
<feature type="region of interest" description="Disordered" evidence="1">
    <location>
        <begin position="699"/>
        <end position="722"/>
    </location>
</feature>
<organism evidence="2 3">
    <name type="scientific">Sistotremastrum niveocremeum HHB9708</name>
    <dbReference type="NCBI Taxonomy" id="1314777"/>
    <lineage>
        <taxon>Eukaryota</taxon>
        <taxon>Fungi</taxon>
        <taxon>Dikarya</taxon>
        <taxon>Basidiomycota</taxon>
        <taxon>Agaricomycotina</taxon>
        <taxon>Agaricomycetes</taxon>
        <taxon>Sistotremastrales</taxon>
        <taxon>Sistotremastraceae</taxon>
        <taxon>Sertulicium</taxon>
        <taxon>Sertulicium niveocremeum</taxon>
    </lineage>
</organism>
<dbReference type="OrthoDB" id="185373at2759"/>
<dbReference type="STRING" id="1314777.A0A164Q6X6"/>
<proteinExistence type="predicted"/>
<feature type="compositionally biased region" description="Basic residues" evidence="1">
    <location>
        <begin position="30"/>
        <end position="41"/>
    </location>
</feature>